<keyword evidence="4" id="KW-1185">Reference proteome</keyword>
<comment type="caution">
    <text evidence="2">The sequence shown here is derived from an EMBL/GenBank/DDBJ whole genome shotgun (WGS) entry which is preliminary data.</text>
</comment>
<dbReference type="AlphaFoldDB" id="A0A511HA24"/>
<name>A0A511HA24_9BACT</name>
<dbReference type="EMBL" id="FNAJ01000015">
    <property type="protein sequence ID" value="SDE95619.1"/>
    <property type="molecule type" value="Genomic_DNA"/>
</dbReference>
<evidence type="ECO:0000256" key="1">
    <source>
        <dbReference type="SAM" id="MobiDB-lite"/>
    </source>
</evidence>
<dbReference type="EMBL" id="BJVY01000009">
    <property type="protein sequence ID" value="GEL70284.1"/>
    <property type="molecule type" value="Genomic_DNA"/>
</dbReference>
<reference evidence="3 4" key="1">
    <citation type="submission" date="2016-10" db="EMBL/GenBank/DDBJ databases">
        <authorList>
            <person name="Varghese N."/>
            <person name="Submissions S."/>
        </authorList>
    </citation>
    <scope>NUCLEOTIDE SEQUENCE [LARGE SCALE GENOMIC DNA]</scope>
    <source>
        <strain evidence="3 4">DSM 2260</strain>
    </source>
</reference>
<proteinExistence type="predicted"/>
<protein>
    <submittedName>
        <fullName evidence="2">Uncharacterized protein</fullName>
    </submittedName>
</protein>
<dbReference type="Proteomes" id="UP000198717">
    <property type="component" value="Unassembled WGS sequence"/>
</dbReference>
<evidence type="ECO:0000313" key="2">
    <source>
        <dbReference type="EMBL" id="GEL70284.1"/>
    </source>
</evidence>
<evidence type="ECO:0000313" key="3">
    <source>
        <dbReference type="EMBL" id="SDE95619.1"/>
    </source>
</evidence>
<feature type="region of interest" description="Disordered" evidence="1">
    <location>
        <begin position="23"/>
        <end position="46"/>
    </location>
</feature>
<evidence type="ECO:0000313" key="5">
    <source>
        <dbReference type="Proteomes" id="UP000321224"/>
    </source>
</evidence>
<dbReference type="Proteomes" id="UP000321224">
    <property type="component" value="Unassembled WGS sequence"/>
</dbReference>
<evidence type="ECO:0000313" key="4">
    <source>
        <dbReference type="Proteomes" id="UP000198717"/>
    </source>
</evidence>
<organism evidence="2 5">
    <name type="scientific">Myxococcus virescens</name>
    <dbReference type="NCBI Taxonomy" id="83456"/>
    <lineage>
        <taxon>Bacteria</taxon>
        <taxon>Pseudomonadati</taxon>
        <taxon>Myxococcota</taxon>
        <taxon>Myxococcia</taxon>
        <taxon>Myxococcales</taxon>
        <taxon>Cystobacterineae</taxon>
        <taxon>Myxococcaceae</taxon>
        <taxon>Myxococcus</taxon>
    </lineage>
</organism>
<gene>
    <name evidence="2" type="ORF">MVI01_20680</name>
    <name evidence="3" type="ORF">SAMN04488504_115157</name>
</gene>
<dbReference type="RefSeq" id="WP_167371192.1">
    <property type="nucleotide sequence ID" value="NZ_BJVY01000009.1"/>
</dbReference>
<reference evidence="2 5" key="2">
    <citation type="submission" date="2019-07" db="EMBL/GenBank/DDBJ databases">
        <title>Whole genome shotgun sequence of Myxococcus virescens NBRC 100334.</title>
        <authorList>
            <person name="Hosoyama A."/>
            <person name="Uohara A."/>
            <person name="Ohji S."/>
            <person name="Ichikawa N."/>
        </authorList>
    </citation>
    <scope>NUCLEOTIDE SEQUENCE [LARGE SCALE GENOMIC DNA]</scope>
    <source>
        <strain evidence="2 5">NBRC 100334</strain>
    </source>
</reference>
<sequence>MTANLDCERVNARGFAGVLTPAPLSAGGRTTLAPSLPGTDARPLTGMLRFDDDWDAER</sequence>
<accession>A0A511HA24</accession>